<dbReference type="GeneTree" id="ENSGT00940000154149"/>
<dbReference type="PANTHER" id="PTHR14392">
    <property type="entry name" value="NIBAN FAMILY MEMBER"/>
    <property type="match status" value="1"/>
</dbReference>
<dbReference type="InterPro" id="IPR059060">
    <property type="entry name" value="Niban_1/2/3_dom"/>
</dbReference>
<evidence type="ECO:0000313" key="5">
    <source>
        <dbReference type="Proteomes" id="UP000261540"/>
    </source>
</evidence>
<comment type="similarity">
    <text evidence="1">Belongs to the Niban family.</text>
</comment>
<dbReference type="InterPro" id="IPR026088">
    <property type="entry name" value="Niban-like"/>
</dbReference>
<feature type="domain" description="Niban 1/2/3" evidence="3">
    <location>
        <begin position="335"/>
        <end position="499"/>
    </location>
</feature>
<organism evidence="4 5">
    <name type="scientific">Paramormyrops kingsleyae</name>
    <dbReference type="NCBI Taxonomy" id="1676925"/>
    <lineage>
        <taxon>Eukaryota</taxon>
        <taxon>Metazoa</taxon>
        <taxon>Chordata</taxon>
        <taxon>Craniata</taxon>
        <taxon>Vertebrata</taxon>
        <taxon>Euteleostomi</taxon>
        <taxon>Actinopterygii</taxon>
        <taxon>Neopterygii</taxon>
        <taxon>Teleostei</taxon>
        <taxon>Osteoglossocephala</taxon>
        <taxon>Osteoglossomorpha</taxon>
        <taxon>Osteoglossiformes</taxon>
        <taxon>Mormyridae</taxon>
        <taxon>Paramormyrops</taxon>
    </lineage>
</organism>
<evidence type="ECO:0000313" key="4">
    <source>
        <dbReference type="Ensembl" id="ENSPKIP00000021440.1"/>
    </source>
</evidence>
<name>A0A3B3RUB4_9TELE</name>
<evidence type="ECO:0000256" key="1">
    <source>
        <dbReference type="ARBA" id="ARBA00010251"/>
    </source>
</evidence>
<dbReference type="Proteomes" id="UP000261540">
    <property type="component" value="Unplaced"/>
</dbReference>
<dbReference type="Ensembl" id="ENSPKIT00000002076.1">
    <property type="protein sequence ID" value="ENSPKIP00000021440.1"/>
    <property type="gene ID" value="ENSPKIG00000005832.1"/>
</dbReference>
<dbReference type="AlphaFoldDB" id="A0A3B3RUB4"/>
<protein>
    <submittedName>
        <fullName evidence="4">Niban apoptosis regulator 1</fullName>
    </submittedName>
</protein>
<dbReference type="SUPFAM" id="SSF58113">
    <property type="entry name" value="Apolipoprotein A-I"/>
    <property type="match status" value="1"/>
</dbReference>
<reference evidence="4" key="2">
    <citation type="submission" date="2025-09" db="UniProtKB">
        <authorList>
            <consortium name="Ensembl"/>
        </authorList>
    </citation>
    <scope>IDENTIFICATION</scope>
</reference>
<accession>A0A3B3RUB4</accession>
<dbReference type="CDD" id="cd23949">
    <property type="entry name" value="Niban-like"/>
    <property type="match status" value="1"/>
</dbReference>
<dbReference type="PANTHER" id="PTHR14392:SF3">
    <property type="entry name" value="PROTEIN NIBAN 1"/>
    <property type="match status" value="1"/>
</dbReference>
<evidence type="ECO:0000256" key="2">
    <source>
        <dbReference type="SAM" id="MobiDB-lite"/>
    </source>
</evidence>
<dbReference type="Pfam" id="PF26089">
    <property type="entry name" value="PH_Niban2"/>
    <property type="match status" value="1"/>
</dbReference>
<dbReference type="OrthoDB" id="9010513at2759"/>
<dbReference type="Pfam" id="PF26086">
    <property type="entry name" value="Niban2"/>
    <property type="match status" value="1"/>
</dbReference>
<reference evidence="4" key="1">
    <citation type="submission" date="2025-08" db="UniProtKB">
        <authorList>
            <consortium name="Ensembl"/>
        </authorList>
    </citation>
    <scope>IDENTIFICATION</scope>
</reference>
<keyword evidence="5" id="KW-1185">Reference proteome</keyword>
<proteinExistence type="inferred from homology"/>
<feature type="region of interest" description="Disordered" evidence="2">
    <location>
        <begin position="573"/>
        <end position="654"/>
    </location>
</feature>
<sequence length="833" mass="93940">MGVSSSSLLDENKTNYIRGQADAELQGFQSHYKRQYTLAFFTWLQDEVEQHKEGQTQLLKQREPPQATETLYSEKVLYFDDTRKWKERFVVVRGDYSLECHDSYETLMKGLLPRYSLLPAGGTVLTSEEKYMALLDKCFPEPNSASEESPPPVVIPQGKFPVFLSLPYHRDSYFCFQSEDLQNAFISVLTDCIRHQNYDFPRNTSYEAHAFLKAVRFYREEKGHHESWDMLMGSDDSVLANLVMEELIPSLEAELLPRLKGKKADQRRAWFATVEAAYLLVQDQLQKGFTALKAECQEAAKQQEGLIRSHMDEIISSRAFLAGKLRATVKEPAVKFCSENVQPYLASILEEIMGPISSGFQEVRQHCASHMDQLCRDFQEVHGAEELKQALEQMGRAELQDCYRHVDALSHQLLGLHDRFGFSNSSWLVHSTQIDMQQLMRNAAYTFELLLQTALKDNPPKLASAVEKVKQRVLKQYDYDSSTVRKRIFQNALVDITLPAIKQSVAPTCRAELHKFDQYIFADYANFIQVENVYEDILLQILESEVIKVVKEAASLKKHNLFVDSTDPPFVSQSSLGDSRAPLEATPTKVHPTALALGDSVSSSLVERDSPSVPQEEEEEKVEPSSSAETEEDDASTSQTGTMEEDWTAESAQMRKVDVEDRAHSEEHHYDNVAVVEGPAAEGGVTLEGTHHHLDTMEKMKVSEESKRLQTEKMEMDDMPTLGQIKEGEMDDAARVVKGDESTCSSSPTLTVDCSEPQTAKVPGAAWQLLTEETHLECPVEVIKDSDPLTPRPDLNAEAQDIRAHSEEADDGTVTVSVSGDVMTAYREDNFDL</sequence>
<evidence type="ECO:0000259" key="3">
    <source>
        <dbReference type="Pfam" id="PF26086"/>
    </source>
</evidence>